<dbReference type="PANTHER" id="PTHR10098">
    <property type="entry name" value="RAPSYN-RELATED"/>
    <property type="match status" value="1"/>
</dbReference>
<proteinExistence type="predicted"/>
<dbReference type="InterPro" id="IPR036457">
    <property type="entry name" value="PPM-type-like_dom_sf"/>
</dbReference>
<gene>
    <name evidence="5" type="ORF">JKP34_16175</name>
</gene>
<dbReference type="PANTHER" id="PTHR10098:SF108">
    <property type="entry name" value="TETRATRICOPEPTIDE REPEAT PROTEIN 28"/>
    <property type="match status" value="1"/>
</dbReference>
<protein>
    <submittedName>
        <fullName evidence="5">Tetratricopeptide repeat protein</fullName>
    </submittedName>
</protein>
<feature type="repeat" description="TPR" evidence="1">
    <location>
        <begin position="198"/>
        <end position="231"/>
    </location>
</feature>
<feature type="repeat" description="TPR" evidence="1">
    <location>
        <begin position="318"/>
        <end position="351"/>
    </location>
</feature>
<dbReference type="InterPro" id="IPR001932">
    <property type="entry name" value="PPM-type_phosphatase-like_dom"/>
</dbReference>
<keyword evidence="3" id="KW-1133">Transmembrane helix</keyword>
<keyword evidence="2" id="KW-0175">Coiled coil</keyword>
<dbReference type="PROSITE" id="PS50005">
    <property type="entry name" value="TPR"/>
    <property type="match status" value="3"/>
</dbReference>
<keyword evidence="6" id="KW-1185">Reference proteome</keyword>
<feature type="transmembrane region" description="Helical" evidence="3">
    <location>
        <begin position="435"/>
        <end position="454"/>
    </location>
</feature>
<dbReference type="Proteomes" id="UP000642920">
    <property type="component" value="Unassembled WGS sequence"/>
</dbReference>
<sequence length="751" mass="85487">MRIMLLLLFLFGTVSGLIAQQNDRLIGKLESARTRTEKVEALSELADSYREKNPNNVKLYAEEMISLAKGDSSQLAFAWGSYYLGDYFYLTNEFEQSIPHFERALVIFKSSASSKGIGEAASSLANVYFYLDRYKNALNYAESALDAYYKTGNLLKQSNVLTLICDIYTYMERYNQAIQYCVQSMKIKEEIQVEEDKEVTLNTIGLIYQELGTYNKAKEYLNNALEIAKSNGDSYNIATTYSNLGNLYILLEKSDSALMFFNKALEIDSIANDQSGLAYSYFDIGSLYKNQKKFRTALDYLERSQVLAIEQNMPELISRVSIELGDVYINQQEYNQAINELKRALVMAQRINSTNILKDVYQNLSKVYDAVGDKENALIYMRLYLLEAERKYKKDNTKAIAEIETIYKLDKKEQEIDLLKKEKSIEDLKTKQRKFFLYAAAAGILFLLILILILNNRNKLKNRTNKKLQLQNVEIVEQKEEIEAINEKLEEKSKSLANKNEQITDSINYARQIQESLLPAKSLLKEQFPNAFIYYKPKDIVSGDFYWHAEAGDKIALAIIDCTGHGVPGAFMTVLANSLLNQIILETGIHSPDLAISLLDQKIQQTLHQNQLGSASMDGLDIGLLFINKKKKVAEFTGAKIPLYVVKEGELSKVAADRYSVGSSQGLDKVFNKKEVKLEEGSMLYLSTDGYQDQFGGPNDKKFMKKNFYNFLTSISNLPPTEQEHALETQFQQWRGRNAQTDDILVVGIKV</sequence>
<evidence type="ECO:0000256" key="1">
    <source>
        <dbReference type="PROSITE-ProRule" id="PRU00339"/>
    </source>
</evidence>
<dbReference type="Pfam" id="PF13181">
    <property type="entry name" value="TPR_8"/>
    <property type="match status" value="2"/>
</dbReference>
<keyword evidence="3" id="KW-0812">Transmembrane</keyword>
<feature type="coiled-coil region" evidence="2">
    <location>
        <begin position="461"/>
        <end position="506"/>
    </location>
</feature>
<evidence type="ECO:0000256" key="3">
    <source>
        <dbReference type="SAM" id="Phobius"/>
    </source>
</evidence>
<evidence type="ECO:0000313" key="5">
    <source>
        <dbReference type="EMBL" id="MBL0766806.1"/>
    </source>
</evidence>
<evidence type="ECO:0000313" key="6">
    <source>
        <dbReference type="Proteomes" id="UP000642920"/>
    </source>
</evidence>
<dbReference type="SMART" id="SM00331">
    <property type="entry name" value="PP2C_SIG"/>
    <property type="match status" value="1"/>
</dbReference>
<feature type="domain" description="PPM-type phosphatase" evidence="4">
    <location>
        <begin position="528"/>
        <end position="751"/>
    </location>
</feature>
<feature type="repeat" description="TPR" evidence="1">
    <location>
        <begin position="238"/>
        <end position="271"/>
    </location>
</feature>
<organism evidence="5 6">
    <name type="scientific">Marivirga atlantica</name>
    <dbReference type="NCBI Taxonomy" id="1548457"/>
    <lineage>
        <taxon>Bacteria</taxon>
        <taxon>Pseudomonadati</taxon>
        <taxon>Bacteroidota</taxon>
        <taxon>Cytophagia</taxon>
        <taxon>Cytophagales</taxon>
        <taxon>Marivirgaceae</taxon>
        <taxon>Marivirga</taxon>
    </lineage>
</organism>
<dbReference type="SMART" id="SM00028">
    <property type="entry name" value="TPR"/>
    <property type="match status" value="7"/>
</dbReference>
<reference evidence="5" key="1">
    <citation type="submission" date="2021-01" db="EMBL/GenBank/DDBJ databases">
        <title>Marivirga sp. nov., isolated from intertidal surface sediments.</title>
        <authorList>
            <person name="Zhang M."/>
        </authorList>
    </citation>
    <scope>NUCLEOTIDE SEQUENCE</scope>
    <source>
        <strain evidence="5">SM1354</strain>
    </source>
</reference>
<accession>A0A937DL17</accession>
<dbReference type="AlphaFoldDB" id="A0A937DL17"/>
<dbReference type="SUPFAM" id="SSF48452">
    <property type="entry name" value="TPR-like"/>
    <property type="match status" value="2"/>
</dbReference>
<dbReference type="EMBL" id="JAERQG010000004">
    <property type="protein sequence ID" value="MBL0766806.1"/>
    <property type="molecule type" value="Genomic_DNA"/>
</dbReference>
<comment type="caution">
    <text evidence="5">The sequence shown here is derived from an EMBL/GenBank/DDBJ whole genome shotgun (WGS) entry which is preliminary data.</text>
</comment>
<evidence type="ECO:0000256" key="2">
    <source>
        <dbReference type="SAM" id="Coils"/>
    </source>
</evidence>
<dbReference type="RefSeq" id="WP_201923741.1">
    <property type="nucleotide sequence ID" value="NZ_JAERQG010000004.1"/>
</dbReference>
<evidence type="ECO:0000259" key="4">
    <source>
        <dbReference type="SMART" id="SM00331"/>
    </source>
</evidence>
<dbReference type="Gene3D" id="3.60.40.10">
    <property type="entry name" value="PPM-type phosphatase domain"/>
    <property type="match status" value="1"/>
</dbReference>
<keyword evidence="1" id="KW-0802">TPR repeat</keyword>
<dbReference type="InterPro" id="IPR019734">
    <property type="entry name" value="TPR_rpt"/>
</dbReference>
<dbReference type="Gene3D" id="1.25.40.10">
    <property type="entry name" value="Tetratricopeptide repeat domain"/>
    <property type="match status" value="2"/>
</dbReference>
<keyword evidence="3" id="KW-0472">Membrane</keyword>
<dbReference type="Pfam" id="PF07228">
    <property type="entry name" value="SpoIIE"/>
    <property type="match status" value="1"/>
</dbReference>
<dbReference type="InterPro" id="IPR011990">
    <property type="entry name" value="TPR-like_helical_dom_sf"/>
</dbReference>
<dbReference type="Pfam" id="PF13424">
    <property type="entry name" value="TPR_12"/>
    <property type="match status" value="2"/>
</dbReference>
<name>A0A937DL17_9BACT</name>